<sequence length="405" mass="44019">MKKSIYSIVFGALLASLAPVLPAAPAEQDIAGADRELNQLYRQGQEALAKSDWPAALERFRRLEERMSAQNQGNADAAVYWQAYALTRAKRVPEARRTVERLREKYPQSRWIGEAETLLRQAEPVDANAAAAGGDTELAEIAVEGLMHAPPERAVPLLKKVLAGKQPDKVKRRALFVLSQIDSDEALAELGGIARSGGPELRSEAIRMLGISGEPKALDQLSALYKTANTEEKREVLHAWMRADRKDLVLAAARDEADPKLRNDAISLLGAMDGIEELKQLLPSTKEIGLRRQIVQALGVAGDVDALVQIAGTDADEALRLDAYRAIGVSGGSRASAALVGLYPRASSTAQREAILQGILISDDAKALAGLYRVAKTKEEKQQILRMLTAMDDEAALEIIEHELK</sequence>
<proteinExistence type="predicted"/>
<name>A0ABT1QY17_9GAMM</name>
<keyword evidence="1 2" id="KW-0732">Signal</keyword>
<protein>
    <submittedName>
        <fullName evidence="4">HEAT repeat domain-containing protein</fullName>
    </submittedName>
</protein>
<evidence type="ECO:0000313" key="4">
    <source>
        <dbReference type="EMBL" id="MCQ4167183.1"/>
    </source>
</evidence>
<gene>
    <name evidence="4" type="ORF">NM961_20910</name>
</gene>
<dbReference type="RefSeq" id="WP_255916372.1">
    <property type="nucleotide sequence ID" value="NZ_JANFQO010000026.1"/>
</dbReference>
<feature type="signal peptide" evidence="2">
    <location>
        <begin position="1"/>
        <end position="23"/>
    </location>
</feature>
<dbReference type="InterPro" id="IPR016024">
    <property type="entry name" value="ARM-type_fold"/>
</dbReference>
<comment type="caution">
    <text evidence="4">The sequence shown here is derived from an EMBL/GenBank/DDBJ whole genome shotgun (WGS) entry which is preliminary data.</text>
</comment>
<feature type="chain" id="PRO_5045602536" evidence="2">
    <location>
        <begin position="24"/>
        <end position="405"/>
    </location>
</feature>
<evidence type="ECO:0000313" key="5">
    <source>
        <dbReference type="Proteomes" id="UP001165498"/>
    </source>
</evidence>
<dbReference type="Proteomes" id="UP001165498">
    <property type="component" value="Unassembled WGS sequence"/>
</dbReference>
<evidence type="ECO:0000259" key="3">
    <source>
        <dbReference type="Pfam" id="PF13525"/>
    </source>
</evidence>
<dbReference type="InterPro" id="IPR011989">
    <property type="entry name" value="ARM-like"/>
</dbReference>
<organism evidence="4 5">
    <name type="scientific">Tahibacter harae</name>
    <dbReference type="NCBI Taxonomy" id="2963937"/>
    <lineage>
        <taxon>Bacteria</taxon>
        <taxon>Pseudomonadati</taxon>
        <taxon>Pseudomonadota</taxon>
        <taxon>Gammaproteobacteria</taxon>
        <taxon>Lysobacterales</taxon>
        <taxon>Rhodanobacteraceae</taxon>
        <taxon>Tahibacter</taxon>
    </lineage>
</organism>
<dbReference type="SUPFAM" id="SSF48371">
    <property type="entry name" value="ARM repeat"/>
    <property type="match status" value="2"/>
</dbReference>
<dbReference type="EMBL" id="JANFQO010000026">
    <property type="protein sequence ID" value="MCQ4167183.1"/>
    <property type="molecule type" value="Genomic_DNA"/>
</dbReference>
<feature type="domain" description="Outer membrane lipoprotein BamD-like" evidence="3">
    <location>
        <begin position="35"/>
        <end position="110"/>
    </location>
</feature>
<accession>A0ABT1QY17</accession>
<dbReference type="Pfam" id="PF13525">
    <property type="entry name" value="YfiO"/>
    <property type="match status" value="1"/>
</dbReference>
<reference evidence="4" key="1">
    <citation type="submission" date="2022-07" db="EMBL/GenBank/DDBJ databases">
        <title>Tahibacter sp., a new gammaproteobacterium isolated from the silt sample collected at pig farm.</title>
        <authorList>
            <person name="Chen H."/>
        </authorList>
    </citation>
    <scope>NUCLEOTIDE SEQUENCE</scope>
    <source>
        <strain evidence="4">P2K</strain>
    </source>
</reference>
<evidence type="ECO:0000256" key="2">
    <source>
        <dbReference type="SAM" id="SignalP"/>
    </source>
</evidence>
<dbReference type="Pfam" id="PF13646">
    <property type="entry name" value="HEAT_2"/>
    <property type="match status" value="1"/>
</dbReference>
<dbReference type="Gene3D" id="1.25.10.10">
    <property type="entry name" value="Leucine-rich Repeat Variant"/>
    <property type="match status" value="1"/>
</dbReference>
<keyword evidence="5" id="KW-1185">Reference proteome</keyword>
<evidence type="ECO:0000256" key="1">
    <source>
        <dbReference type="ARBA" id="ARBA00022729"/>
    </source>
</evidence>
<dbReference type="InterPro" id="IPR011990">
    <property type="entry name" value="TPR-like_helical_dom_sf"/>
</dbReference>
<dbReference type="InterPro" id="IPR039565">
    <property type="entry name" value="BamD-like"/>
</dbReference>
<dbReference type="Gene3D" id="1.25.40.10">
    <property type="entry name" value="Tetratricopeptide repeat domain"/>
    <property type="match status" value="1"/>
</dbReference>